<dbReference type="AlphaFoldDB" id="A0A9P5NCH2"/>
<feature type="non-terminal residue" evidence="2">
    <location>
        <position position="81"/>
    </location>
</feature>
<comment type="caution">
    <text evidence="2">The sequence shown here is derived from an EMBL/GenBank/DDBJ whole genome shotgun (WGS) entry which is preliminary data.</text>
</comment>
<gene>
    <name evidence="2" type="ORF">CPB84DRAFT_1792482</name>
</gene>
<evidence type="ECO:0000313" key="3">
    <source>
        <dbReference type="Proteomes" id="UP000724874"/>
    </source>
</evidence>
<reference evidence="2" key="1">
    <citation type="submission" date="2020-11" db="EMBL/GenBank/DDBJ databases">
        <authorList>
            <consortium name="DOE Joint Genome Institute"/>
            <person name="Ahrendt S."/>
            <person name="Riley R."/>
            <person name="Andreopoulos W."/>
            <person name="LaButti K."/>
            <person name="Pangilinan J."/>
            <person name="Ruiz-duenas F.J."/>
            <person name="Barrasa J.M."/>
            <person name="Sanchez-Garcia M."/>
            <person name="Camarero S."/>
            <person name="Miyauchi S."/>
            <person name="Serrano A."/>
            <person name="Linde D."/>
            <person name="Babiker R."/>
            <person name="Drula E."/>
            <person name="Ayuso-Fernandez I."/>
            <person name="Pacheco R."/>
            <person name="Padilla G."/>
            <person name="Ferreira P."/>
            <person name="Barriuso J."/>
            <person name="Kellner H."/>
            <person name="Castanera R."/>
            <person name="Alfaro M."/>
            <person name="Ramirez L."/>
            <person name="Pisabarro A.G."/>
            <person name="Kuo A."/>
            <person name="Tritt A."/>
            <person name="Lipzen A."/>
            <person name="He G."/>
            <person name="Yan M."/>
            <person name="Ng V."/>
            <person name="Cullen D."/>
            <person name="Martin F."/>
            <person name="Rosso M.-N."/>
            <person name="Henrissat B."/>
            <person name="Hibbett D."/>
            <person name="Martinez A.T."/>
            <person name="Grigoriev I.V."/>
        </authorList>
    </citation>
    <scope>NUCLEOTIDE SEQUENCE</scope>
    <source>
        <strain evidence="2">AH 44721</strain>
    </source>
</reference>
<sequence length="81" mass="9367">MSLNLLLIFKSEKRQRKQPSIRQSHQKRIPRSGDIRNRLWRRLARDARGQQDCAGQAPECGTGQGKRAYRCQLLRGGTIHL</sequence>
<name>A0A9P5NCH2_GYMJU</name>
<accession>A0A9P5NCH2</accession>
<organism evidence="2 3">
    <name type="scientific">Gymnopilus junonius</name>
    <name type="common">Spectacular rustgill mushroom</name>
    <name type="synonym">Gymnopilus spectabilis subsp. junonius</name>
    <dbReference type="NCBI Taxonomy" id="109634"/>
    <lineage>
        <taxon>Eukaryota</taxon>
        <taxon>Fungi</taxon>
        <taxon>Dikarya</taxon>
        <taxon>Basidiomycota</taxon>
        <taxon>Agaricomycotina</taxon>
        <taxon>Agaricomycetes</taxon>
        <taxon>Agaricomycetidae</taxon>
        <taxon>Agaricales</taxon>
        <taxon>Agaricineae</taxon>
        <taxon>Hymenogastraceae</taxon>
        <taxon>Gymnopilus</taxon>
    </lineage>
</organism>
<dbReference type="Proteomes" id="UP000724874">
    <property type="component" value="Unassembled WGS sequence"/>
</dbReference>
<dbReference type="EMBL" id="JADNYJ010000140">
    <property type="protein sequence ID" value="KAF8880447.1"/>
    <property type="molecule type" value="Genomic_DNA"/>
</dbReference>
<keyword evidence="3" id="KW-1185">Reference proteome</keyword>
<feature type="compositionally biased region" description="Basic residues" evidence="1">
    <location>
        <begin position="14"/>
        <end position="30"/>
    </location>
</feature>
<feature type="region of interest" description="Disordered" evidence="1">
    <location>
        <begin position="14"/>
        <end position="35"/>
    </location>
</feature>
<proteinExistence type="predicted"/>
<evidence type="ECO:0000313" key="2">
    <source>
        <dbReference type="EMBL" id="KAF8880447.1"/>
    </source>
</evidence>
<protein>
    <submittedName>
        <fullName evidence="2">Uncharacterized protein</fullName>
    </submittedName>
</protein>
<evidence type="ECO:0000256" key="1">
    <source>
        <dbReference type="SAM" id="MobiDB-lite"/>
    </source>
</evidence>